<evidence type="ECO:0000313" key="2">
    <source>
        <dbReference type="EMBL" id="KAE9629437.1"/>
    </source>
</evidence>
<dbReference type="EMBL" id="WSLF01000017">
    <property type="protein sequence ID" value="KAE9629437.1"/>
    <property type="molecule type" value="Genomic_DNA"/>
</dbReference>
<protein>
    <recommendedName>
        <fullName evidence="4">DUF4179 domain-containing protein</fullName>
    </recommendedName>
</protein>
<keyword evidence="1" id="KW-1133">Transmembrane helix</keyword>
<name>A0A7C8HGN9_9FIRM</name>
<evidence type="ECO:0000256" key="1">
    <source>
        <dbReference type="SAM" id="Phobius"/>
    </source>
</evidence>
<organism evidence="2 3">
    <name type="scientific">Defluviitalea raffinosedens</name>
    <dbReference type="NCBI Taxonomy" id="1450156"/>
    <lineage>
        <taxon>Bacteria</taxon>
        <taxon>Bacillati</taxon>
        <taxon>Bacillota</taxon>
        <taxon>Clostridia</taxon>
        <taxon>Lachnospirales</taxon>
        <taxon>Defluviitaleaceae</taxon>
        <taxon>Defluviitalea</taxon>
    </lineage>
</organism>
<dbReference type="RefSeq" id="WP_158741618.1">
    <property type="nucleotide sequence ID" value="NZ_WSLF01000017.1"/>
</dbReference>
<evidence type="ECO:0000313" key="3">
    <source>
        <dbReference type="Proteomes" id="UP000483018"/>
    </source>
</evidence>
<keyword evidence="1" id="KW-0472">Membrane</keyword>
<dbReference type="OrthoDB" id="1705981at2"/>
<feature type="transmembrane region" description="Helical" evidence="1">
    <location>
        <begin position="46"/>
        <end position="67"/>
    </location>
</feature>
<keyword evidence="3" id="KW-1185">Reference proteome</keyword>
<gene>
    <name evidence="2" type="ORF">GND95_13140</name>
</gene>
<dbReference type="Proteomes" id="UP000483018">
    <property type="component" value="Unassembled WGS sequence"/>
</dbReference>
<comment type="caution">
    <text evidence="2">The sequence shown here is derived from an EMBL/GenBank/DDBJ whole genome shotgun (WGS) entry which is preliminary data.</text>
</comment>
<reference evidence="2 3" key="1">
    <citation type="submission" date="2019-12" db="EMBL/GenBank/DDBJ databases">
        <title>Defluviitalea raffinosedens, isolated from a biogas fermenter, genome sequencing and characterization.</title>
        <authorList>
            <person name="Rettenmaier R."/>
            <person name="Schneider M."/>
            <person name="Neuhaus K."/>
            <person name="Liebl W."/>
            <person name="Zverlov V."/>
        </authorList>
    </citation>
    <scope>NUCLEOTIDE SEQUENCE [LARGE SCALE GENOMIC DNA]</scope>
    <source>
        <strain evidence="2 3">249c-K6</strain>
    </source>
</reference>
<dbReference type="AlphaFoldDB" id="A0A7C8HGN9"/>
<sequence>MSKNIDELLYEVLKEEEAPSLRLNRQILRKACLEGNNMNMRKVNRVAAAAIALSIAMVGTVTTYATYRYLHPSQIASQVSDNNALAKAFESEDAIEVNETQRSNGYEITLLGIVTGKGLEPYIPKEKIEKIQPKYTYAAFSIRKIDGSAIENRNFCIAPLIGGVPFIEGNAATLDVFSTCFVQDGILYELVQCDNLQIFADRGVWMSVVDFFGEERAAFQMDAATGAYSKVENYDGTSALFRLPLNVSKADKSAAEAYLDTIRKKAKDEAKEGRNGNTEFINEKDKIDDFLKTITAENIDQYFTRDENTVFTAKPDANNWIDFGSRYVKEEDMTYYGISGYLEYLIPDGEDFAITSISTSGGGDNSGTTLYIDVIFRNNDGSFTEAIYTSKKSLEELVK</sequence>
<proteinExistence type="predicted"/>
<keyword evidence="1" id="KW-0812">Transmembrane</keyword>
<accession>A0A7C8HGN9</accession>
<evidence type="ECO:0008006" key="4">
    <source>
        <dbReference type="Google" id="ProtNLM"/>
    </source>
</evidence>